<name>L5LJH5_MYODS</name>
<dbReference type="GO" id="GO:0007229">
    <property type="term" value="P:integrin-mediated signaling pathway"/>
    <property type="evidence" value="ECO:0007669"/>
    <property type="project" value="UniProtKB-KW"/>
</dbReference>
<organism evidence="1 2">
    <name type="scientific">Myotis davidii</name>
    <name type="common">David's myotis</name>
    <dbReference type="NCBI Taxonomy" id="225400"/>
    <lineage>
        <taxon>Eukaryota</taxon>
        <taxon>Metazoa</taxon>
        <taxon>Chordata</taxon>
        <taxon>Craniata</taxon>
        <taxon>Vertebrata</taxon>
        <taxon>Euteleostomi</taxon>
        <taxon>Mammalia</taxon>
        <taxon>Eutheria</taxon>
        <taxon>Laurasiatheria</taxon>
        <taxon>Chiroptera</taxon>
        <taxon>Yangochiroptera</taxon>
        <taxon>Vespertilionidae</taxon>
        <taxon>Myotis</taxon>
    </lineage>
</organism>
<keyword evidence="1" id="KW-0401">Integrin</keyword>
<proteinExistence type="predicted"/>
<evidence type="ECO:0000313" key="1">
    <source>
        <dbReference type="EMBL" id="ELK26357.1"/>
    </source>
</evidence>
<feature type="non-terminal residue" evidence="1">
    <location>
        <position position="1"/>
    </location>
</feature>
<dbReference type="EMBL" id="KB111160">
    <property type="protein sequence ID" value="ELK26357.1"/>
    <property type="molecule type" value="Genomic_DNA"/>
</dbReference>
<accession>L5LJH5</accession>
<protein>
    <submittedName>
        <fullName evidence="1">Disintegrin and metalloproteinase domain-containing protein 1</fullName>
    </submittedName>
</protein>
<sequence>VRETASSLPSLQKNQVVMYETGRMLQTWAPQMKGLVLVLVPGSSRVRLGIVLVLVLTLLPSLCSDLGSVYYSSYEIVIPKALTVEGRQDPGEEASYVISMQGQTQLIHLKVKTDYFIKNFPVFSYHTGLL</sequence>
<reference evidence="2" key="1">
    <citation type="journal article" date="2013" name="Science">
        <title>Comparative analysis of bat genomes provides insight into the evolution of flight and immunity.</title>
        <authorList>
            <person name="Zhang G."/>
            <person name="Cowled C."/>
            <person name="Shi Z."/>
            <person name="Huang Z."/>
            <person name="Bishop-Lilly K.A."/>
            <person name="Fang X."/>
            <person name="Wynne J.W."/>
            <person name="Xiong Z."/>
            <person name="Baker M.L."/>
            <person name="Zhao W."/>
            <person name="Tachedjian M."/>
            <person name="Zhu Y."/>
            <person name="Zhou P."/>
            <person name="Jiang X."/>
            <person name="Ng J."/>
            <person name="Yang L."/>
            <person name="Wu L."/>
            <person name="Xiao J."/>
            <person name="Feng Y."/>
            <person name="Chen Y."/>
            <person name="Sun X."/>
            <person name="Zhang Y."/>
            <person name="Marsh G.A."/>
            <person name="Crameri G."/>
            <person name="Broder C.C."/>
            <person name="Frey K.G."/>
            <person name="Wang L.F."/>
            <person name="Wang J."/>
        </authorList>
    </citation>
    <scope>NUCLEOTIDE SEQUENCE [LARGE SCALE GENOMIC DNA]</scope>
</reference>
<keyword evidence="2" id="KW-1185">Reference proteome</keyword>
<evidence type="ECO:0000313" key="2">
    <source>
        <dbReference type="Proteomes" id="UP000010556"/>
    </source>
</evidence>
<dbReference type="AlphaFoldDB" id="L5LJH5"/>
<gene>
    <name evidence="1" type="ORF">MDA_GLEAN10020246</name>
</gene>
<dbReference type="Proteomes" id="UP000010556">
    <property type="component" value="Unassembled WGS sequence"/>
</dbReference>